<dbReference type="Gene3D" id="3.50.50.60">
    <property type="entry name" value="FAD/NAD(P)-binding domain"/>
    <property type="match status" value="2"/>
</dbReference>
<keyword evidence="6 8" id="KW-0560">Oxidoreductase</keyword>
<sequence>MPVVWEKASKVGGTWVYTPQSGKDEHGYPIHSSMYKNMKTNLPKEVMGFPDYPFPSGDNSFIHHTEVQQYLESYMEHYKLNPHIKFGHYVEEVKPVMKIEGPPAWDVTVKSLESKKLSTTTCDALLVCNGHYSVPRIPQIKNIEKFQGRQGHSHDYREPSSYKGCTVVVLGAAASGLDIALELSTVAKEVLLSHNHPTPIPSELPPNVRQVRGVESALENGFVFGDGSSAEADVILYCTGYLFSFPFLSKECGITIEENVVKPLYKHIINTKYPSMAFIGIPFLVCPFPLFDFQVQYYLKTQTGTLPLPSEPEMNASIKNEFEDHITKGLHIKHFHKMGKLQWQYTDNLAKVAALPILPQAVRDLFDAVHATRIASLMTFKRSSYRITGETTFVKVK</sequence>
<dbReference type="Pfam" id="PF00743">
    <property type="entry name" value="FMO-like"/>
    <property type="match status" value="2"/>
</dbReference>
<keyword evidence="10" id="KW-1185">Reference proteome</keyword>
<dbReference type="InterPro" id="IPR036188">
    <property type="entry name" value="FAD/NAD-bd_sf"/>
</dbReference>
<protein>
    <recommendedName>
        <fullName evidence="8">Flavin-containing monooxygenase</fullName>
        <ecNumber evidence="8">1.-.-.-</ecNumber>
    </recommendedName>
</protein>
<dbReference type="GO" id="GO:0050661">
    <property type="term" value="F:NADP binding"/>
    <property type="evidence" value="ECO:0007669"/>
    <property type="project" value="InterPro"/>
</dbReference>
<dbReference type="SUPFAM" id="SSF51905">
    <property type="entry name" value="FAD/NAD(P)-binding domain"/>
    <property type="match status" value="2"/>
</dbReference>
<dbReference type="PANTHER" id="PTHR23023">
    <property type="entry name" value="DIMETHYLANILINE MONOOXYGENASE"/>
    <property type="match status" value="1"/>
</dbReference>
<dbReference type="FunFam" id="3.50.50.60:FF:000138">
    <property type="entry name" value="Flavin-containing monooxygenase"/>
    <property type="match status" value="1"/>
</dbReference>
<evidence type="ECO:0000256" key="7">
    <source>
        <dbReference type="ARBA" id="ARBA00023033"/>
    </source>
</evidence>
<dbReference type="GO" id="GO:0050660">
    <property type="term" value="F:flavin adenine dinucleotide binding"/>
    <property type="evidence" value="ECO:0007669"/>
    <property type="project" value="InterPro"/>
</dbReference>
<comment type="cofactor">
    <cofactor evidence="1 8">
        <name>FAD</name>
        <dbReference type="ChEBI" id="CHEBI:57692"/>
    </cofactor>
</comment>
<dbReference type="InterPro" id="IPR050346">
    <property type="entry name" value="FMO-like"/>
</dbReference>
<accession>A0AAW0W7B8</accession>
<keyword evidence="7 8" id="KW-0503">Monooxygenase</keyword>
<keyword evidence="4 8" id="KW-0274">FAD</keyword>
<dbReference type="Proteomes" id="UP001445076">
    <property type="component" value="Unassembled WGS sequence"/>
</dbReference>
<reference evidence="9 10" key="1">
    <citation type="journal article" date="2024" name="BMC Genomics">
        <title>Genome assembly of redclaw crayfish (Cherax quadricarinatus) provides insights into its immune adaptation and hypoxia tolerance.</title>
        <authorList>
            <person name="Liu Z."/>
            <person name="Zheng J."/>
            <person name="Li H."/>
            <person name="Fang K."/>
            <person name="Wang S."/>
            <person name="He J."/>
            <person name="Zhou D."/>
            <person name="Weng S."/>
            <person name="Chi M."/>
            <person name="Gu Z."/>
            <person name="He J."/>
            <person name="Li F."/>
            <person name="Wang M."/>
        </authorList>
    </citation>
    <scope>NUCLEOTIDE SEQUENCE [LARGE SCALE GENOMIC DNA]</scope>
    <source>
        <strain evidence="9">ZL_2023a</strain>
    </source>
</reference>
<evidence type="ECO:0000256" key="1">
    <source>
        <dbReference type="ARBA" id="ARBA00001974"/>
    </source>
</evidence>
<name>A0AAW0W7B8_CHEQU</name>
<evidence type="ECO:0000256" key="4">
    <source>
        <dbReference type="ARBA" id="ARBA00022827"/>
    </source>
</evidence>
<dbReference type="GO" id="GO:0004499">
    <property type="term" value="F:N,N-dimethylaniline monooxygenase activity"/>
    <property type="evidence" value="ECO:0007669"/>
    <property type="project" value="InterPro"/>
</dbReference>
<dbReference type="PIRSF" id="PIRSF000332">
    <property type="entry name" value="FMO"/>
    <property type="match status" value="1"/>
</dbReference>
<proteinExistence type="inferred from homology"/>
<evidence type="ECO:0000256" key="6">
    <source>
        <dbReference type="ARBA" id="ARBA00023002"/>
    </source>
</evidence>
<evidence type="ECO:0000256" key="3">
    <source>
        <dbReference type="ARBA" id="ARBA00022630"/>
    </source>
</evidence>
<dbReference type="EMBL" id="JARKIK010000083">
    <property type="protein sequence ID" value="KAK8725295.1"/>
    <property type="molecule type" value="Genomic_DNA"/>
</dbReference>
<evidence type="ECO:0000256" key="8">
    <source>
        <dbReference type="RuleBase" id="RU361177"/>
    </source>
</evidence>
<comment type="similarity">
    <text evidence="2 8">Belongs to the FMO family.</text>
</comment>
<evidence type="ECO:0000256" key="5">
    <source>
        <dbReference type="ARBA" id="ARBA00022857"/>
    </source>
</evidence>
<evidence type="ECO:0000256" key="2">
    <source>
        <dbReference type="ARBA" id="ARBA00009183"/>
    </source>
</evidence>
<organism evidence="9 10">
    <name type="scientific">Cherax quadricarinatus</name>
    <name type="common">Australian red claw crayfish</name>
    <dbReference type="NCBI Taxonomy" id="27406"/>
    <lineage>
        <taxon>Eukaryota</taxon>
        <taxon>Metazoa</taxon>
        <taxon>Ecdysozoa</taxon>
        <taxon>Arthropoda</taxon>
        <taxon>Crustacea</taxon>
        <taxon>Multicrustacea</taxon>
        <taxon>Malacostraca</taxon>
        <taxon>Eumalacostraca</taxon>
        <taxon>Eucarida</taxon>
        <taxon>Decapoda</taxon>
        <taxon>Pleocyemata</taxon>
        <taxon>Astacidea</taxon>
        <taxon>Parastacoidea</taxon>
        <taxon>Parastacidae</taxon>
        <taxon>Cherax</taxon>
    </lineage>
</organism>
<dbReference type="InterPro" id="IPR000960">
    <property type="entry name" value="Flavin_mOase"/>
</dbReference>
<dbReference type="AlphaFoldDB" id="A0AAW0W7B8"/>
<comment type="caution">
    <text evidence="9">The sequence shown here is derived from an EMBL/GenBank/DDBJ whole genome shotgun (WGS) entry which is preliminary data.</text>
</comment>
<evidence type="ECO:0000313" key="10">
    <source>
        <dbReference type="Proteomes" id="UP001445076"/>
    </source>
</evidence>
<dbReference type="InterPro" id="IPR020946">
    <property type="entry name" value="Flavin_mOase-like"/>
</dbReference>
<gene>
    <name evidence="9" type="ORF">OTU49_010801</name>
</gene>
<evidence type="ECO:0000313" key="9">
    <source>
        <dbReference type="EMBL" id="KAK8725295.1"/>
    </source>
</evidence>
<dbReference type="PRINTS" id="PR00370">
    <property type="entry name" value="FMOXYGENASE"/>
</dbReference>
<keyword evidence="3 8" id="KW-0285">Flavoprotein</keyword>
<dbReference type="EC" id="1.-.-.-" evidence="8"/>
<keyword evidence="5" id="KW-0521">NADP</keyword>